<keyword evidence="1" id="KW-1133">Transmembrane helix</keyword>
<evidence type="ECO:0000313" key="3">
    <source>
        <dbReference type="Proteomes" id="UP000265745"/>
    </source>
</evidence>
<dbReference type="Proteomes" id="UP000265745">
    <property type="component" value="Unassembled WGS sequence"/>
</dbReference>
<keyword evidence="3" id="KW-1185">Reference proteome</keyword>
<dbReference type="RefSeq" id="WP_119701975.1">
    <property type="nucleotide sequence ID" value="NZ_QJSA01000017.1"/>
</dbReference>
<protein>
    <recommendedName>
        <fullName evidence="4">DUF1449 domain-containing protein</fullName>
    </recommendedName>
</protein>
<comment type="caution">
    <text evidence="2">The sequence shown here is derived from an EMBL/GenBank/DDBJ whole genome shotgun (WGS) entry which is preliminary data.</text>
</comment>
<feature type="transmembrane region" description="Helical" evidence="1">
    <location>
        <begin position="100"/>
        <end position="122"/>
    </location>
</feature>
<organism evidence="2 3">
    <name type="scientific">Pseudomonas jilinensis</name>
    <dbReference type="NCBI Taxonomy" id="2078689"/>
    <lineage>
        <taxon>Bacteria</taxon>
        <taxon>Pseudomonadati</taxon>
        <taxon>Pseudomonadota</taxon>
        <taxon>Gammaproteobacteria</taxon>
        <taxon>Pseudomonadales</taxon>
        <taxon>Pseudomonadaceae</taxon>
        <taxon>Pseudomonas</taxon>
    </lineage>
</organism>
<dbReference type="AlphaFoldDB" id="A0A396S8V1"/>
<name>A0A396S8V1_9PSED</name>
<gene>
    <name evidence="2" type="ORF">C2846_16450</name>
</gene>
<feature type="transmembrane region" description="Helical" evidence="1">
    <location>
        <begin position="12"/>
        <end position="35"/>
    </location>
</feature>
<keyword evidence="1" id="KW-0472">Membrane</keyword>
<reference evidence="2 3" key="1">
    <citation type="submission" date="2018-06" db="EMBL/GenBank/DDBJ databases">
        <title>Pseudomonas jilinensis sp. nov., isolated from the production water of Jilin Oilfield in China.</title>
        <authorList>
            <person name="Wang J."/>
        </authorList>
    </citation>
    <scope>NUCLEOTIDE SEQUENCE [LARGE SCALE GENOMIC DNA]</scope>
    <source>
        <strain evidence="2 3">JS15-10A1</strain>
    </source>
</reference>
<evidence type="ECO:0000256" key="1">
    <source>
        <dbReference type="SAM" id="Phobius"/>
    </source>
</evidence>
<dbReference type="EMBL" id="QJSA01000017">
    <property type="protein sequence ID" value="RHW19835.1"/>
    <property type="molecule type" value="Genomic_DNA"/>
</dbReference>
<feature type="transmembrane region" description="Helical" evidence="1">
    <location>
        <begin position="56"/>
        <end position="80"/>
    </location>
</feature>
<evidence type="ECO:0008006" key="4">
    <source>
        <dbReference type="Google" id="ProtNLM"/>
    </source>
</evidence>
<dbReference type="OrthoDB" id="8912654at2"/>
<keyword evidence="1" id="KW-0812">Transmembrane</keyword>
<accession>A0A396S8V1</accession>
<evidence type="ECO:0000313" key="2">
    <source>
        <dbReference type="EMBL" id="RHW19835.1"/>
    </source>
</evidence>
<proteinExistence type="predicted"/>
<sequence>MELFFQTSMTFPVVLLSFVLCLAILYWLVVALGLLDIDLLDSASDGGLQAEGFGGLLLKLGLGGVPVTLLITLLVFFAWLFCYFAELLVLRFLPLGILRYPLGLVVLIAALMLAAPVVRVVIYPLRPLFQRLLANTTSSLLGRTVVVRSPRVTAMQGEALLEDGGAGLILRIRADESLGYKRGDRLVLLEYLEPEHAYRVITEDEFNGH</sequence>